<evidence type="ECO:0000313" key="10">
    <source>
        <dbReference type="Proteomes" id="UP000515129"/>
    </source>
</evidence>
<dbReference type="SMART" id="SM00368">
    <property type="entry name" value="LRR_RI"/>
    <property type="match status" value="9"/>
</dbReference>
<evidence type="ECO:0000256" key="6">
    <source>
        <dbReference type="ARBA" id="ARBA00022840"/>
    </source>
</evidence>
<dbReference type="PROSITE" id="PS50188">
    <property type="entry name" value="B302_SPRY"/>
    <property type="match status" value="1"/>
</dbReference>
<dbReference type="Pfam" id="PF05729">
    <property type="entry name" value="NACHT"/>
    <property type="match status" value="1"/>
</dbReference>
<dbReference type="InterPro" id="IPR003879">
    <property type="entry name" value="Butyrophylin_SPRY"/>
</dbReference>
<feature type="domain" description="NACHT" evidence="9">
    <location>
        <begin position="683"/>
        <end position="817"/>
    </location>
</feature>
<dbReference type="SMART" id="SM01288">
    <property type="entry name" value="FISNA"/>
    <property type="match status" value="1"/>
</dbReference>
<evidence type="ECO:0000256" key="4">
    <source>
        <dbReference type="ARBA" id="ARBA00022737"/>
    </source>
</evidence>
<dbReference type="OrthoDB" id="120976at2759"/>
<sequence length="1717" mass="190420">MNSKASEMSVCEEREQEAPDHPQRAASPGFSFVSMKSNNSMNIPPVLGDVHPQRAASPGFSCVSMKSNDSMIIPPVLGDVHPQRAGSPGFSCVSMKSNDSMIIPPGLSDHAPRVSSPGFSCVSMKSNDSMIIPPVLGDVHPQRAASPGFSCVSMKSNNSMIIPPVLGDVHPQRAASPGFSCVSMKSNDSMIIPPVLGDVHPQRAASPGFSCVSMKSNDSMIIPPGLSDHAPRVSSPGFSCVSMKSNDSMIIPPVLGDVHPQRAASPGFSCVSMKSNDSMIIPPVLGDVHPQRAASPGFSCVSMKSNDSMIIPPVLGDVHPQRAGSPGFSCVSMKSNDSMIIPPVLGDVHPQRAASPGFSCVSMKSNDSMIIPPVLGDVHPQRAASPGFSCVSMKSNDSMIIPPVLGDVHPQRAASPGFSCVSMKSNDSMIIPPVLSDVHPQRAASPGFSCVSVKSNDSMIIHPVLGDVHPQRASSPGFSCVSVKSNDSMIIHPELGDGPAVTSHHFLISRKRKREESPASNSLSMKNHPHMFSKSAVHLYSVNDWRADQIRHVSSQTGTSSCYQNHISHHDTEAALQLDSHQPEHDDLQRVKDQHKTSMKNKYESLFEGVKLQENQTLLNSIYTQLYIIEGESEGVNEEHEVLQMEKSYRTLQDTPINCNDIFNPLPEPGDEEKRREKKDTIKTVLTKGIAGIGKTVSVQKFILDWAEGKANQDVDFMFVLTFREMNLIEDHQYSLHRLLLDFHPELQDLDSKIYDECKVVFIFDGLDESRITLMFSDSQKVSDVTEISSVGLLMSNLLRGDLLPSALIWITTRPAAANQIPSNYINRVTEIQGFNDPQKEEYFRKRISDEHQASRIISHIRRARSLHIMCHIPVFCWISSTVLQNILKQDLSAEIPQTLTEMYIYFLLIQTKMRNQKYEERHPEKLLQSNREVIVKLAELAFNQLMKGNVMFYEEDLRESGIDVTDASVYSGICTEIFREESVIYQRKVYSFVHLSFQEFFAALYVFFCYLHKNSEVLKMFLTGKNRTQCEKVSLDVFLKEAVNKALSSENGHLDLFLRFLHGVSLESNQRLLQEVLIHTENNPENIKKITQNLKRGQKNNISPERWMNLTHCLIEMKDDSVIKEMQAFLNSKTKRKKLSLAQCSTLANIILMSEEALDEFDIKQYNINAREGRWRLLPAVRNCRKAVLTDCNLTDQHCEFVASALQSSNSPLRELDLSKNHLQDSAVKLLSDGLKSPNCQLNILRLIDCNLTDQHCEFVASALQSSNSPLRELDLSKNHLQDSAVKLLSDGLKSPNCQLNILRLSRCLVTEEGCAALSSALSSNPSHLKELDLSHNHPGESAVKLINQLEKINLTGCNLSDQHCEIVASALQSSNSPLRELDLSNNDLQDSGIKLLIGLKSANCQLCILRLVSCNLTGQHCEFVASALQSSNSPLRELVLSRNDLQDTGIKLLCAGLRSPNCQLNILRLSGCMVTEDGCAALASALSSNPSHLRELDLSYNHPGESGVKLSETLKHLDKLNVDHGGEIRITAGRHKYACDLTLDPNTAHTRLVLSEENRKVTCVSEYQSYPDHPDRFDRCPQVVCSERLTGRCYWETEWSGYVNISVCYKKIQRKGLSNDCVFGGNDISWSLICTDQGFGARHNDNYTEISVSPDSCKRVAVFLDESSGSLSFYSVSDTHTLTHLHTFTHTFTQPLHAGFYLDTNSSVSLCHIKH</sequence>
<accession>A0A6P6JXX4</accession>
<dbReference type="FunFam" id="2.60.120.920:FF:000037">
    <property type="entry name" value="Si:dkey-191j3.2"/>
    <property type="match status" value="1"/>
</dbReference>
<dbReference type="KEGG" id="caua:113047540"/>
<feature type="region of interest" description="Disordered" evidence="7">
    <location>
        <begin position="509"/>
        <end position="528"/>
    </location>
</feature>
<dbReference type="RefSeq" id="XP_026064689.1">
    <property type="nucleotide sequence ID" value="XM_026208904.1"/>
</dbReference>
<dbReference type="PROSITE" id="PS50837">
    <property type="entry name" value="NACHT"/>
    <property type="match status" value="1"/>
</dbReference>
<dbReference type="InterPro" id="IPR027417">
    <property type="entry name" value="P-loop_NTPase"/>
</dbReference>
<proteinExistence type="predicted"/>
<dbReference type="InterPro" id="IPR013320">
    <property type="entry name" value="ConA-like_dom_sf"/>
</dbReference>
<dbReference type="InterPro" id="IPR051261">
    <property type="entry name" value="NLR"/>
</dbReference>
<dbReference type="SMART" id="SM00449">
    <property type="entry name" value="SPRY"/>
    <property type="match status" value="1"/>
</dbReference>
<dbReference type="InterPro" id="IPR007111">
    <property type="entry name" value="NACHT_NTPase"/>
</dbReference>
<dbReference type="Pfam" id="PF17776">
    <property type="entry name" value="NLRC4_HD2"/>
    <property type="match status" value="1"/>
</dbReference>
<name>A0A6P6JXX4_CARAU</name>
<dbReference type="InterPro" id="IPR041267">
    <property type="entry name" value="NLRP_HD2"/>
</dbReference>
<gene>
    <name evidence="11" type="primary">LOC113047540</name>
</gene>
<protein>
    <submittedName>
        <fullName evidence="11">NACHT, LRR and PYD domains-containing protein 12 isoform X1</fullName>
    </submittedName>
</protein>
<dbReference type="Pfam" id="PF17779">
    <property type="entry name" value="WHD_NOD2"/>
    <property type="match status" value="1"/>
</dbReference>
<dbReference type="InterPro" id="IPR006574">
    <property type="entry name" value="PRY"/>
</dbReference>
<keyword evidence="10" id="KW-1185">Reference proteome</keyword>
<dbReference type="CDD" id="cd00116">
    <property type="entry name" value="LRR_RI"/>
    <property type="match status" value="1"/>
</dbReference>
<organism evidence="10 11">
    <name type="scientific">Carassius auratus</name>
    <name type="common">Goldfish</name>
    <dbReference type="NCBI Taxonomy" id="7957"/>
    <lineage>
        <taxon>Eukaryota</taxon>
        <taxon>Metazoa</taxon>
        <taxon>Chordata</taxon>
        <taxon>Craniata</taxon>
        <taxon>Vertebrata</taxon>
        <taxon>Euteleostomi</taxon>
        <taxon>Actinopterygii</taxon>
        <taxon>Neopterygii</taxon>
        <taxon>Teleostei</taxon>
        <taxon>Ostariophysi</taxon>
        <taxon>Cypriniformes</taxon>
        <taxon>Cyprinidae</taxon>
        <taxon>Cyprininae</taxon>
        <taxon>Carassius</taxon>
    </lineage>
</organism>
<dbReference type="InterPro" id="IPR029495">
    <property type="entry name" value="NACHT-assoc"/>
</dbReference>
<evidence type="ECO:0000256" key="5">
    <source>
        <dbReference type="ARBA" id="ARBA00022741"/>
    </source>
</evidence>
<dbReference type="Pfam" id="PF13765">
    <property type="entry name" value="PRY"/>
    <property type="match status" value="1"/>
</dbReference>
<dbReference type="Pfam" id="PF14484">
    <property type="entry name" value="FISNA"/>
    <property type="match status" value="1"/>
</dbReference>
<dbReference type="Gene3D" id="3.40.50.300">
    <property type="entry name" value="P-loop containing nucleotide triphosphate hydrolases"/>
    <property type="match status" value="1"/>
</dbReference>
<feature type="domain" description="B30.2/SPRY" evidence="8">
    <location>
        <begin position="1523"/>
        <end position="1717"/>
    </location>
</feature>
<dbReference type="InterPro" id="IPR001611">
    <property type="entry name" value="Leu-rich_rpt"/>
</dbReference>
<dbReference type="SUPFAM" id="SSF52047">
    <property type="entry name" value="RNI-like"/>
    <property type="match status" value="1"/>
</dbReference>
<dbReference type="FunFam" id="3.80.10.10:FF:000538">
    <property type="entry name" value="Si:ch211-127b6.2"/>
    <property type="match status" value="1"/>
</dbReference>
<dbReference type="Pfam" id="PF13516">
    <property type="entry name" value="LRR_6"/>
    <property type="match status" value="5"/>
</dbReference>
<keyword evidence="3" id="KW-0433">Leucine-rich repeat</keyword>
<dbReference type="Gene3D" id="3.80.10.10">
    <property type="entry name" value="Ribonuclease Inhibitor"/>
    <property type="match status" value="2"/>
</dbReference>
<evidence type="ECO:0000313" key="11">
    <source>
        <dbReference type="RefSeq" id="XP_026064689.1"/>
    </source>
</evidence>
<dbReference type="SUPFAM" id="SSF52540">
    <property type="entry name" value="P-loop containing nucleoside triphosphate hydrolases"/>
    <property type="match status" value="1"/>
</dbReference>
<dbReference type="FunFam" id="3.40.50.300:FF:000210">
    <property type="entry name" value="Si:dkey-16p6.1"/>
    <property type="match status" value="1"/>
</dbReference>
<dbReference type="InterPro" id="IPR032675">
    <property type="entry name" value="LRR_dom_sf"/>
</dbReference>
<evidence type="ECO:0000256" key="7">
    <source>
        <dbReference type="SAM" id="MobiDB-lite"/>
    </source>
</evidence>
<comment type="subcellular location">
    <subcellularLocation>
        <location evidence="1">Cytoplasm</location>
    </subcellularLocation>
</comment>
<dbReference type="Proteomes" id="UP000515129">
    <property type="component" value="Chromosome 28"/>
</dbReference>
<dbReference type="InterPro" id="IPR043136">
    <property type="entry name" value="B30.2/SPRY_sf"/>
</dbReference>
<dbReference type="SUPFAM" id="SSF49899">
    <property type="entry name" value="Concanavalin A-like lectins/glucanases"/>
    <property type="match status" value="1"/>
</dbReference>
<dbReference type="CDD" id="cd16040">
    <property type="entry name" value="SPRY_PRY_SNTX"/>
    <property type="match status" value="1"/>
</dbReference>
<dbReference type="InterPro" id="IPR003877">
    <property type="entry name" value="SPRY_dom"/>
</dbReference>
<feature type="region of interest" description="Disordered" evidence="7">
    <location>
        <begin position="1"/>
        <end position="30"/>
    </location>
</feature>
<dbReference type="GO" id="GO:0005524">
    <property type="term" value="F:ATP binding"/>
    <property type="evidence" value="ECO:0007669"/>
    <property type="project" value="UniProtKB-KW"/>
</dbReference>
<reference evidence="11" key="1">
    <citation type="submission" date="2025-08" db="UniProtKB">
        <authorList>
            <consortium name="RefSeq"/>
        </authorList>
    </citation>
    <scope>IDENTIFICATION</scope>
    <source>
        <strain evidence="11">Wakin</strain>
        <tissue evidence="11">Muscle</tissue>
    </source>
</reference>
<keyword evidence="6" id="KW-0067">ATP-binding</keyword>
<keyword evidence="4" id="KW-0677">Repeat</keyword>
<dbReference type="GeneID" id="113047540"/>
<evidence type="ECO:0000256" key="1">
    <source>
        <dbReference type="ARBA" id="ARBA00004496"/>
    </source>
</evidence>
<dbReference type="Gene3D" id="2.60.120.920">
    <property type="match status" value="1"/>
</dbReference>
<dbReference type="GO" id="GO:0005737">
    <property type="term" value="C:cytoplasm"/>
    <property type="evidence" value="ECO:0007669"/>
    <property type="project" value="UniProtKB-SubCell"/>
</dbReference>
<dbReference type="Pfam" id="PF00622">
    <property type="entry name" value="SPRY"/>
    <property type="match status" value="1"/>
</dbReference>
<feature type="compositionally biased region" description="Basic and acidic residues" evidence="7">
    <location>
        <begin position="11"/>
        <end position="23"/>
    </location>
</feature>
<keyword evidence="5" id="KW-0547">Nucleotide-binding</keyword>
<dbReference type="PANTHER" id="PTHR24106">
    <property type="entry name" value="NACHT, LRR AND CARD DOMAINS-CONTAINING"/>
    <property type="match status" value="1"/>
</dbReference>
<evidence type="ECO:0000259" key="9">
    <source>
        <dbReference type="PROSITE" id="PS50837"/>
    </source>
</evidence>
<dbReference type="SMART" id="SM00589">
    <property type="entry name" value="PRY"/>
    <property type="match status" value="1"/>
</dbReference>
<dbReference type="InterPro" id="IPR041075">
    <property type="entry name" value="NOD1/2_WH"/>
</dbReference>
<dbReference type="InterPro" id="IPR001870">
    <property type="entry name" value="B30.2/SPRY"/>
</dbReference>
<evidence type="ECO:0000259" key="8">
    <source>
        <dbReference type="PROSITE" id="PS50188"/>
    </source>
</evidence>
<evidence type="ECO:0000256" key="3">
    <source>
        <dbReference type="ARBA" id="ARBA00022614"/>
    </source>
</evidence>
<evidence type="ECO:0000256" key="2">
    <source>
        <dbReference type="ARBA" id="ARBA00022490"/>
    </source>
</evidence>
<dbReference type="PRINTS" id="PR01407">
    <property type="entry name" value="BUTYPHLNCDUF"/>
</dbReference>
<keyword evidence="2" id="KW-0963">Cytoplasm</keyword>